<keyword evidence="4" id="KW-0540">Nuclease</keyword>
<keyword evidence="5" id="KW-0479">Metal-binding</keyword>
<keyword evidence="7" id="KW-0539">Nucleus</keyword>
<dbReference type="InterPro" id="IPR027806">
    <property type="entry name" value="HARBI1_dom"/>
</dbReference>
<dbReference type="Proteomes" id="UP000615446">
    <property type="component" value="Unassembled WGS sequence"/>
</dbReference>
<protein>
    <submittedName>
        <fullName evidence="9">Putative nuclease HARBI1</fullName>
    </submittedName>
</protein>
<comment type="similarity">
    <text evidence="3">Belongs to the HARBI1 family.</text>
</comment>
<comment type="caution">
    <text evidence="9">The sequence shown here is derived from an EMBL/GenBank/DDBJ whole genome shotgun (WGS) entry which is preliminary data.</text>
</comment>
<dbReference type="GO" id="GO:0046872">
    <property type="term" value="F:metal ion binding"/>
    <property type="evidence" value="ECO:0007669"/>
    <property type="project" value="UniProtKB-KW"/>
</dbReference>
<dbReference type="InterPro" id="IPR045249">
    <property type="entry name" value="HARBI1-like"/>
</dbReference>
<dbReference type="AlphaFoldDB" id="A0A8H3LMB5"/>
<dbReference type="GO" id="GO:0005634">
    <property type="term" value="C:nucleus"/>
    <property type="evidence" value="ECO:0007669"/>
    <property type="project" value="UniProtKB-SubCell"/>
</dbReference>
<dbReference type="PANTHER" id="PTHR22930">
    <property type="match status" value="1"/>
</dbReference>
<evidence type="ECO:0000313" key="10">
    <source>
        <dbReference type="Proteomes" id="UP000615446"/>
    </source>
</evidence>
<comment type="cofactor">
    <cofactor evidence="1">
        <name>a divalent metal cation</name>
        <dbReference type="ChEBI" id="CHEBI:60240"/>
    </cofactor>
</comment>
<comment type="subcellular location">
    <subcellularLocation>
        <location evidence="2">Nucleus</location>
    </subcellularLocation>
</comment>
<accession>A0A8H3LMB5</accession>
<gene>
    <name evidence="9" type="ORF">RCL2_001805900</name>
</gene>
<sequence>MINFIKSSQIFEDSNNESNNFEEQFEAKESKLISLRLYSLLDSYYLESRKYNIAKSQEWWHSILPKYDDIRFKKIMRMDSQSFQNLATKIGTYSIFQSTGNKQQASPTKELRKKVYIGFRNIREFNNIINAIDRTHIILETASLKQLEICEKKYSIRCQGIVDYNGIFIDYEIGWLIILIKGWDYLLEDSAYPLFSFLIKPFNNSVTNLQTHFNVTHSLHCVVIENAFGKLKNRFSCLKGLFVKKISTVANLTKCCIILHNFLETNNDS</sequence>
<reference evidence="9" key="1">
    <citation type="submission" date="2019-10" db="EMBL/GenBank/DDBJ databases">
        <title>Conservation and host-specific expression of non-tandemly repeated heterogenous ribosome RNA gene in arbuscular mycorrhizal fungi.</title>
        <authorList>
            <person name="Maeda T."/>
            <person name="Kobayashi Y."/>
            <person name="Nakagawa T."/>
            <person name="Ezawa T."/>
            <person name="Yamaguchi K."/>
            <person name="Bino T."/>
            <person name="Nishimoto Y."/>
            <person name="Shigenobu S."/>
            <person name="Kawaguchi M."/>
        </authorList>
    </citation>
    <scope>NUCLEOTIDE SEQUENCE</scope>
    <source>
        <strain evidence="9">HR1</strain>
    </source>
</reference>
<evidence type="ECO:0000256" key="4">
    <source>
        <dbReference type="ARBA" id="ARBA00022722"/>
    </source>
</evidence>
<dbReference type="GO" id="GO:0016787">
    <property type="term" value="F:hydrolase activity"/>
    <property type="evidence" value="ECO:0007669"/>
    <property type="project" value="UniProtKB-KW"/>
</dbReference>
<organism evidence="9 10">
    <name type="scientific">Rhizophagus clarus</name>
    <dbReference type="NCBI Taxonomy" id="94130"/>
    <lineage>
        <taxon>Eukaryota</taxon>
        <taxon>Fungi</taxon>
        <taxon>Fungi incertae sedis</taxon>
        <taxon>Mucoromycota</taxon>
        <taxon>Glomeromycotina</taxon>
        <taxon>Glomeromycetes</taxon>
        <taxon>Glomerales</taxon>
        <taxon>Glomeraceae</taxon>
        <taxon>Rhizophagus</taxon>
    </lineage>
</organism>
<evidence type="ECO:0000256" key="2">
    <source>
        <dbReference type="ARBA" id="ARBA00004123"/>
    </source>
</evidence>
<dbReference type="GO" id="GO:0004518">
    <property type="term" value="F:nuclease activity"/>
    <property type="evidence" value="ECO:0007669"/>
    <property type="project" value="UniProtKB-KW"/>
</dbReference>
<dbReference type="PANTHER" id="PTHR22930:SF85">
    <property type="entry name" value="GH03217P-RELATED"/>
    <property type="match status" value="1"/>
</dbReference>
<name>A0A8H3LMB5_9GLOM</name>
<evidence type="ECO:0000256" key="6">
    <source>
        <dbReference type="ARBA" id="ARBA00022801"/>
    </source>
</evidence>
<keyword evidence="6" id="KW-0378">Hydrolase</keyword>
<proteinExistence type="inferred from homology"/>
<evidence type="ECO:0000313" key="9">
    <source>
        <dbReference type="EMBL" id="GES91227.1"/>
    </source>
</evidence>
<dbReference type="EMBL" id="BLAL01000197">
    <property type="protein sequence ID" value="GES91227.1"/>
    <property type="molecule type" value="Genomic_DNA"/>
</dbReference>
<feature type="domain" description="DDE Tnp4" evidence="8">
    <location>
        <begin position="182"/>
        <end position="261"/>
    </location>
</feature>
<dbReference type="OrthoDB" id="2445244at2759"/>
<evidence type="ECO:0000256" key="1">
    <source>
        <dbReference type="ARBA" id="ARBA00001968"/>
    </source>
</evidence>
<dbReference type="Pfam" id="PF13359">
    <property type="entry name" value="DDE_Tnp_4"/>
    <property type="match status" value="1"/>
</dbReference>
<evidence type="ECO:0000259" key="8">
    <source>
        <dbReference type="Pfam" id="PF13359"/>
    </source>
</evidence>
<evidence type="ECO:0000256" key="7">
    <source>
        <dbReference type="ARBA" id="ARBA00023242"/>
    </source>
</evidence>
<evidence type="ECO:0000256" key="3">
    <source>
        <dbReference type="ARBA" id="ARBA00006958"/>
    </source>
</evidence>
<evidence type="ECO:0000256" key="5">
    <source>
        <dbReference type="ARBA" id="ARBA00022723"/>
    </source>
</evidence>